<evidence type="ECO:0000313" key="5">
    <source>
        <dbReference type="EMBL" id="GAC18572.1"/>
    </source>
</evidence>
<dbReference type="OrthoDB" id="6399142at2"/>
<dbReference type="Pfam" id="PF11999">
    <property type="entry name" value="Ice_binding"/>
    <property type="match status" value="1"/>
</dbReference>
<feature type="signal peptide" evidence="4">
    <location>
        <begin position="1"/>
        <end position="21"/>
    </location>
</feature>
<evidence type="ECO:0000256" key="1">
    <source>
        <dbReference type="ARBA" id="ARBA00005445"/>
    </source>
</evidence>
<dbReference type="InterPro" id="IPR021884">
    <property type="entry name" value="Ice-bd_prot"/>
</dbReference>
<evidence type="ECO:0000256" key="3">
    <source>
        <dbReference type="SAM" id="Phobius"/>
    </source>
</evidence>
<comment type="caution">
    <text evidence="5">The sequence shown here is derived from an EMBL/GenBank/DDBJ whole genome shotgun (WGS) entry which is preliminary data.</text>
</comment>
<keyword evidence="3" id="KW-0472">Membrane</keyword>
<dbReference type="AlphaFoldDB" id="K6YK57"/>
<protein>
    <recommendedName>
        <fullName evidence="7">PEP-CTERM protein-sorting domain-containing protein</fullName>
    </recommendedName>
</protein>
<feature type="transmembrane region" description="Helical" evidence="3">
    <location>
        <begin position="254"/>
        <end position="273"/>
    </location>
</feature>
<name>K6YK57_9ALTE</name>
<dbReference type="Proteomes" id="UP000006327">
    <property type="component" value="Unassembled WGS sequence"/>
</dbReference>
<dbReference type="eggNOG" id="ENOG5033X82">
    <property type="taxonomic scope" value="Bacteria"/>
</dbReference>
<dbReference type="RefSeq" id="WP_007618532.1">
    <property type="nucleotide sequence ID" value="NZ_BAEO01000019.1"/>
</dbReference>
<proteinExistence type="inferred from homology"/>
<gene>
    <name evidence="5" type="ORF">GARC_1600</name>
</gene>
<evidence type="ECO:0000256" key="2">
    <source>
        <dbReference type="ARBA" id="ARBA00022729"/>
    </source>
</evidence>
<dbReference type="EMBL" id="BAEO01000019">
    <property type="protein sequence ID" value="GAC18572.1"/>
    <property type="molecule type" value="Genomic_DNA"/>
</dbReference>
<evidence type="ECO:0000313" key="6">
    <source>
        <dbReference type="Proteomes" id="UP000006327"/>
    </source>
</evidence>
<comment type="similarity">
    <text evidence="1">Belongs to the ice-binding protein family.</text>
</comment>
<evidence type="ECO:0008006" key="7">
    <source>
        <dbReference type="Google" id="ProtNLM"/>
    </source>
</evidence>
<feature type="chain" id="PRO_5003897340" description="PEP-CTERM protein-sorting domain-containing protein" evidence="4">
    <location>
        <begin position="22"/>
        <end position="280"/>
    </location>
</feature>
<accession>K6YK57</accession>
<evidence type="ECO:0000256" key="4">
    <source>
        <dbReference type="SAM" id="SignalP"/>
    </source>
</evidence>
<keyword evidence="6" id="KW-1185">Reference proteome</keyword>
<keyword evidence="2 4" id="KW-0732">Signal</keyword>
<sequence>MKNLSTFLSLLMLNLPFLATAGVINLGSADGYIFAAANSDKWGGNLLLGSQAHIFGNVAASNTLELGSGVIVDGDACAGITNNWGATVAGTAGSCIDFTQLANDISGAAAQAQTFAGTDLGNVSGSSEVFGNGLQSFLINDLLLAGGDTLTVTGSADDYFIFNVFGGAKLGSGANILLQGGVAAENVIFNFVANPTSHSFELGGANISGTFLSSGRTFIIGDGATLNNSRFFSTESIVANVQDVRFPTNAVTQVPAPPTLAIFALGAAMGLVIRRIKKQS</sequence>
<organism evidence="5 6">
    <name type="scientific">Paraglaciecola arctica BSs20135</name>
    <dbReference type="NCBI Taxonomy" id="493475"/>
    <lineage>
        <taxon>Bacteria</taxon>
        <taxon>Pseudomonadati</taxon>
        <taxon>Pseudomonadota</taxon>
        <taxon>Gammaproteobacteria</taxon>
        <taxon>Alteromonadales</taxon>
        <taxon>Alteromonadaceae</taxon>
        <taxon>Paraglaciecola</taxon>
    </lineage>
</organism>
<dbReference type="STRING" id="493475.GARC_1600"/>
<reference evidence="5 6" key="1">
    <citation type="journal article" date="2017" name="Antonie Van Leeuwenhoek">
        <title>Rhizobium rhizosphaerae sp. nov., a novel species isolated from rice rhizosphere.</title>
        <authorList>
            <person name="Zhao J.J."/>
            <person name="Zhang J."/>
            <person name="Zhang R.J."/>
            <person name="Zhang C.W."/>
            <person name="Yin H.Q."/>
            <person name="Zhang X.X."/>
        </authorList>
    </citation>
    <scope>NUCLEOTIDE SEQUENCE [LARGE SCALE GENOMIC DNA]</scope>
    <source>
        <strain evidence="5 6">BSs20135</strain>
    </source>
</reference>
<keyword evidence="3" id="KW-0812">Transmembrane</keyword>
<keyword evidence="3" id="KW-1133">Transmembrane helix</keyword>